<reference evidence="1" key="1">
    <citation type="submission" date="2019-11" db="EMBL/GenBank/DDBJ databases">
        <title>Genome sequences of 17 halophilic strains isolated from different environments.</title>
        <authorList>
            <person name="Furrow R.E."/>
        </authorList>
    </citation>
    <scope>NUCLEOTIDE SEQUENCE</scope>
    <source>
        <strain evidence="1">22510_22_Filter</strain>
    </source>
</reference>
<proteinExistence type="predicted"/>
<evidence type="ECO:0000313" key="1">
    <source>
        <dbReference type="EMBL" id="MYL53320.1"/>
    </source>
</evidence>
<sequence length="120" mass="13164">MKKVMVIVTLFGLFILGACSGGAAETKSLDGIEQHFKDVGLEVADEKQDKMFQMIGAKNGFGLDVEGTAIELYEFDKGADQFKVIKEQEAMNGTPVTLNGNLILLMHGENKEVVEAFEEY</sequence>
<name>A0ACC7VGT6_9BACI</name>
<organism evidence="1 2">
    <name type="scientific">Pontibacillus yanchengensis</name>
    <dbReference type="NCBI Taxonomy" id="462910"/>
    <lineage>
        <taxon>Bacteria</taxon>
        <taxon>Bacillati</taxon>
        <taxon>Bacillota</taxon>
        <taxon>Bacilli</taxon>
        <taxon>Bacillales</taxon>
        <taxon>Bacillaceae</taxon>
        <taxon>Pontibacillus</taxon>
    </lineage>
</organism>
<keyword evidence="2" id="KW-1185">Reference proteome</keyword>
<dbReference type="EMBL" id="WMEU01000002">
    <property type="protein sequence ID" value="MYL53320.1"/>
    <property type="molecule type" value="Genomic_DNA"/>
</dbReference>
<protein>
    <submittedName>
        <fullName evidence="1">Uncharacterized protein</fullName>
    </submittedName>
</protein>
<dbReference type="Proteomes" id="UP000466692">
    <property type="component" value="Unassembled WGS sequence"/>
</dbReference>
<comment type="caution">
    <text evidence="1">The sequence shown here is derived from an EMBL/GenBank/DDBJ whole genome shotgun (WGS) entry which is preliminary data.</text>
</comment>
<gene>
    <name evidence="1" type="ORF">GLW08_08205</name>
</gene>
<evidence type="ECO:0000313" key="2">
    <source>
        <dbReference type="Proteomes" id="UP000466692"/>
    </source>
</evidence>
<accession>A0ACC7VGT6</accession>